<dbReference type="STRING" id="68895.RR42_s2105"/>
<gene>
    <name evidence="1" type="ORF">RR42_s2105</name>
</gene>
<sequence>MNFCDCLRSRALGATRGRSALSELVPLPRRLSGLIFAYDKDVLCRSGPQA</sequence>
<proteinExistence type="predicted"/>
<name>A0A0C4YDH4_9BURK</name>
<dbReference type="KEGG" id="cbw:RR42_s2105"/>
<protein>
    <submittedName>
        <fullName evidence="1">Uncharacterized protein</fullName>
    </submittedName>
</protein>
<evidence type="ECO:0000313" key="2">
    <source>
        <dbReference type="Proteomes" id="UP000031843"/>
    </source>
</evidence>
<dbReference type="AlphaFoldDB" id="A0A0C4YDH4"/>
<dbReference type="EMBL" id="CP010537">
    <property type="protein sequence ID" value="AJG23687.1"/>
    <property type="molecule type" value="Genomic_DNA"/>
</dbReference>
<evidence type="ECO:0000313" key="1">
    <source>
        <dbReference type="EMBL" id="AJG23687.1"/>
    </source>
</evidence>
<organism evidence="1 2">
    <name type="scientific">Cupriavidus basilensis</name>
    <dbReference type="NCBI Taxonomy" id="68895"/>
    <lineage>
        <taxon>Bacteria</taxon>
        <taxon>Pseudomonadati</taxon>
        <taxon>Pseudomonadota</taxon>
        <taxon>Betaproteobacteria</taxon>
        <taxon>Burkholderiales</taxon>
        <taxon>Burkholderiaceae</taxon>
        <taxon>Cupriavidus</taxon>
    </lineage>
</organism>
<reference evidence="1 2" key="1">
    <citation type="journal article" date="2015" name="Genome Announc.">
        <title>Complete Genome Sequence of Cupriavidus basilensis 4G11, Isolated from the Oak Ridge Field Research Center Site.</title>
        <authorList>
            <person name="Ray J."/>
            <person name="Waters R.J."/>
            <person name="Skerker J.M."/>
            <person name="Kuehl J.V."/>
            <person name="Price M.N."/>
            <person name="Huang J."/>
            <person name="Chakraborty R."/>
            <person name="Arkin A.P."/>
            <person name="Deutschbauer A."/>
        </authorList>
    </citation>
    <scope>NUCLEOTIDE SEQUENCE [LARGE SCALE GENOMIC DNA]</scope>
    <source>
        <strain evidence="1">4G11</strain>
    </source>
</reference>
<accession>A0A0C4YDH4</accession>
<dbReference type="Proteomes" id="UP000031843">
    <property type="component" value="Chromosome secondary"/>
</dbReference>
<keyword evidence="2" id="KW-1185">Reference proteome</keyword>